<evidence type="ECO:0000313" key="1">
    <source>
        <dbReference type="EMBL" id="KAA1070137.1"/>
    </source>
</evidence>
<gene>
    <name evidence="1" type="ORF">PGTUg99_010545</name>
</gene>
<evidence type="ECO:0000313" key="2">
    <source>
        <dbReference type="Proteomes" id="UP000325313"/>
    </source>
</evidence>
<sequence>MSITKGFELAKSKIQPYTDFQRDLNRVGFEPTPEDRRTTAGTPLDAQATSLRRRLRPLGHLSLGYVVSPEPQSPGKLLVDLFE</sequence>
<dbReference type="EMBL" id="VDEP01000484">
    <property type="protein sequence ID" value="KAA1070137.1"/>
    <property type="molecule type" value="Genomic_DNA"/>
</dbReference>
<accession>A0A5B0LZ31</accession>
<organism evidence="1 2">
    <name type="scientific">Puccinia graminis f. sp. tritici</name>
    <dbReference type="NCBI Taxonomy" id="56615"/>
    <lineage>
        <taxon>Eukaryota</taxon>
        <taxon>Fungi</taxon>
        <taxon>Dikarya</taxon>
        <taxon>Basidiomycota</taxon>
        <taxon>Pucciniomycotina</taxon>
        <taxon>Pucciniomycetes</taxon>
        <taxon>Pucciniales</taxon>
        <taxon>Pucciniaceae</taxon>
        <taxon>Puccinia</taxon>
    </lineage>
</organism>
<dbReference type="Proteomes" id="UP000325313">
    <property type="component" value="Unassembled WGS sequence"/>
</dbReference>
<protein>
    <submittedName>
        <fullName evidence="1">Uncharacterized protein</fullName>
    </submittedName>
</protein>
<reference evidence="1 2" key="1">
    <citation type="submission" date="2019-05" db="EMBL/GenBank/DDBJ databases">
        <title>Emergence of the Ug99 lineage of the wheat stem rust pathogen through somatic hybridization.</title>
        <authorList>
            <person name="Li F."/>
            <person name="Upadhyaya N.M."/>
            <person name="Sperschneider J."/>
            <person name="Matny O."/>
            <person name="Nguyen-Phuc H."/>
            <person name="Mago R."/>
            <person name="Raley C."/>
            <person name="Miller M.E."/>
            <person name="Silverstein K.A.T."/>
            <person name="Henningsen E."/>
            <person name="Hirsch C.D."/>
            <person name="Visser B."/>
            <person name="Pretorius Z.A."/>
            <person name="Steffenson B.J."/>
            <person name="Schwessinger B."/>
            <person name="Dodds P.N."/>
            <person name="Figueroa M."/>
        </authorList>
    </citation>
    <scope>NUCLEOTIDE SEQUENCE [LARGE SCALE GENOMIC DNA]</scope>
    <source>
        <strain evidence="1 2">Ug99</strain>
    </source>
</reference>
<comment type="caution">
    <text evidence="1">The sequence shown here is derived from an EMBL/GenBank/DDBJ whole genome shotgun (WGS) entry which is preliminary data.</text>
</comment>
<dbReference type="AlphaFoldDB" id="A0A5B0LZ31"/>
<proteinExistence type="predicted"/>
<name>A0A5B0LZ31_PUCGR</name>